<dbReference type="PANTHER" id="PTHR24148">
    <property type="entry name" value="ANKYRIN REPEAT DOMAIN-CONTAINING PROTEIN 39 HOMOLOG-RELATED"/>
    <property type="match status" value="1"/>
</dbReference>
<name>A0A8H4W5I2_9HELO</name>
<dbReference type="Proteomes" id="UP000566819">
    <property type="component" value="Unassembled WGS sequence"/>
</dbReference>
<comment type="caution">
    <text evidence="2">The sequence shown here is derived from an EMBL/GenBank/DDBJ whole genome shotgun (WGS) entry which is preliminary data.</text>
</comment>
<proteinExistence type="predicted"/>
<gene>
    <name evidence="2" type="ORF">G7Y89_g5673</name>
</gene>
<dbReference type="PANTHER" id="PTHR24148:SF73">
    <property type="entry name" value="HET DOMAIN PROTEIN (AFU_ORTHOLOGUE AFUA_8G01020)"/>
    <property type="match status" value="1"/>
</dbReference>
<dbReference type="AlphaFoldDB" id="A0A8H4W5I2"/>
<organism evidence="2 3">
    <name type="scientific">Cudoniella acicularis</name>
    <dbReference type="NCBI Taxonomy" id="354080"/>
    <lineage>
        <taxon>Eukaryota</taxon>
        <taxon>Fungi</taxon>
        <taxon>Dikarya</taxon>
        <taxon>Ascomycota</taxon>
        <taxon>Pezizomycotina</taxon>
        <taxon>Leotiomycetes</taxon>
        <taxon>Helotiales</taxon>
        <taxon>Tricladiaceae</taxon>
        <taxon>Cudoniella</taxon>
    </lineage>
</organism>
<sequence length="224" mass="25104">MSSYGVEIDTVLSLSKVLTRERSRSSNSSTDESLRAGLENSDQITGSPRGGQLVRSQPQGHWFEELENLISLDETTQESPRDLGDTVWRVPVGDIELTAEGEYKRASHAFKNGYSLLHDRFMQPDTTKCHTNEEKSLASRFWEIMDAQSLGRRYFITKKGYIGLGPEALAPGDLAVILLALNTPLILRSVEEGHCRIVGEEYVNGMMDGQAFEGDYKLREFLID</sequence>
<reference evidence="2 3" key="1">
    <citation type="submission" date="2020-03" db="EMBL/GenBank/DDBJ databases">
        <title>Draft Genome Sequence of Cudoniella acicularis.</title>
        <authorList>
            <person name="Buettner E."/>
            <person name="Kellner H."/>
        </authorList>
    </citation>
    <scope>NUCLEOTIDE SEQUENCE [LARGE SCALE GENOMIC DNA]</scope>
    <source>
        <strain evidence="2 3">DSM 108380</strain>
    </source>
</reference>
<accession>A0A8H4W5I2</accession>
<dbReference type="InterPro" id="IPR052895">
    <property type="entry name" value="HetReg/Transcr_Mod"/>
</dbReference>
<keyword evidence="3" id="KW-1185">Reference proteome</keyword>
<evidence type="ECO:0000313" key="2">
    <source>
        <dbReference type="EMBL" id="KAF4632460.1"/>
    </source>
</evidence>
<evidence type="ECO:0000256" key="1">
    <source>
        <dbReference type="SAM" id="MobiDB-lite"/>
    </source>
</evidence>
<dbReference type="OrthoDB" id="2157530at2759"/>
<dbReference type="EMBL" id="JAAMPI010000346">
    <property type="protein sequence ID" value="KAF4632460.1"/>
    <property type="molecule type" value="Genomic_DNA"/>
</dbReference>
<protein>
    <submittedName>
        <fullName evidence="2">Uncharacterized protein</fullName>
    </submittedName>
</protein>
<dbReference type="Pfam" id="PF26639">
    <property type="entry name" value="Het-6_barrel"/>
    <property type="match status" value="1"/>
</dbReference>
<feature type="region of interest" description="Disordered" evidence="1">
    <location>
        <begin position="19"/>
        <end position="56"/>
    </location>
</feature>
<evidence type="ECO:0000313" key="3">
    <source>
        <dbReference type="Proteomes" id="UP000566819"/>
    </source>
</evidence>